<dbReference type="EMBL" id="LT551825">
    <property type="protein sequence ID" value="SAL97591.1"/>
    <property type="molecule type" value="Genomic_DNA"/>
</dbReference>
<gene>
    <name evidence="1" type="primary">ABSGL_03089.1 scaffold 4147</name>
</gene>
<organism evidence="1">
    <name type="scientific">Absidia glauca</name>
    <name type="common">Pin mould</name>
    <dbReference type="NCBI Taxonomy" id="4829"/>
    <lineage>
        <taxon>Eukaryota</taxon>
        <taxon>Fungi</taxon>
        <taxon>Fungi incertae sedis</taxon>
        <taxon>Mucoromycota</taxon>
        <taxon>Mucoromycotina</taxon>
        <taxon>Mucoromycetes</taxon>
        <taxon>Mucorales</taxon>
        <taxon>Cunninghamellaceae</taxon>
        <taxon>Absidia</taxon>
    </lineage>
</organism>
<dbReference type="Proteomes" id="UP000078561">
    <property type="component" value="Unassembled WGS sequence"/>
</dbReference>
<sequence length="171" mass="19386">SVEGAQYFGFKTGFFDLLVRSDQVTEYHVDSTYRSNNAGFELFGIVANVYGSGYPIAYLLMKINASSNNNNNNNNNNNDDHEENNSRIGVLKTFFQRMKSQGLNPTFMFCDKDISEINAIEATWQSDNTIVRLCLWHLKRAVKTKLAKRRSAQVPPYFPGDAEGEFDFVDG</sequence>
<feature type="non-terminal residue" evidence="1">
    <location>
        <position position="171"/>
    </location>
</feature>
<evidence type="ECO:0000313" key="1">
    <source>
        <dbReference type="EMBL" id="SAL97591.1"/>
    </source>
</evidence>
<dbReference type="InParanoid" id="A0A168LVX0"/>
<accession>A0A168LVX0</accession>
<reference evidence="1" key="1">
    <citation type="submission" date="2016-04" db="EMBL/GenBank/DDBJ databases">
        <authorList>
            <person name="Evans L.H."/>
            <person name="Alamgir A."/>
            <person name="Owens N."/>
            <person name="Weber N.D."/>
            <person name="Virtaneva K."/>
            <person name="Barbian K."/>
            <person name="Babar A."/>
            <person name="Rosenke K."/>
        </authorList>
    </citation>
    <scope>NUCLEOTIDE SEQUENCE [LARGE SCALE GENOMIC DNA]</scope>
    <source>
        <strain evidence="1">CBS 101.48</strain>
    </source>
</reference>
<protein>
    <recommendedName>
        <fullName evidence="3">MULE transposase domain-containing protein</fullName>
    </recommendedName>
</protein>
<feature type="non-terminal residue" evidence="1">
    <location>
        <position position="1"/>
    </location>
</feature>
<keyword evidence="2" id="KW-1185">Reference proteome</keyword>
<dbReference type="AlphaFoldDB" id="A0A168LVX0"/>
<evidence type="ECO:0000313" key="2">
    <source>
        <dbReference type="Proteomes" id="UP000078561"/>
    </source>
</evidence>
<dbReference type="OMA" id="HEECSTI"/>
<proteinExistence type="predicted"/>
<evidence type="ECO:0008006" key="3">
    <source>
        <dbReference type="Google" id="ProtNLM"/>
    </source>
</evidence>
<name>A0A168LVX0_ABSGL</name>
<dbReference type="OrthoDB" id="2437251at2759"/>